<keyword evidence="2" id="KW-0624">Polysaccharide degradation</keyword>
<dbReference type="PROSITE" id="PS50853">
    <property type="entry name" value="FN3"/>
    <property type="match status" value="1"/>
</dbReference>
<evidence type="ECO:0000256" key="1">
    <source>
        <dbReference type="ARBA" id="ARBA00023295"/>
    </source>
</evidence>
<keyword evidence="5" id="KW-1185">Reference proteome</keyword>
<sequence>MPGAAKYRLEFGSDPSGNGILNPVTRVVNGTVYVPTSETANHTRYWRVVPLDHAGNPGTPSPVHQYRKKWGTQTEPSAAVDPGNVAPVPTAGGPTLDTAEDMSLGDFELSWEPVPRASYYEVNLTDTGGTTILTCRTASTSATIIADYASGPNNVGALVGADDCLWNTTAAKRVRVGLDYEWSVRAADVAGSSTVSLASESDPADPLKSNWSEIRYVSVVAPNDAAPASVAVDLDLDALAADNPESTKGQPAPVLSWAASGMQTAGGEGEVVWSHAPSYEVIVYSDASRTAEVARYLTPSTRIRLTGVFADNTTTGEYVAVVQPVITSSWSLSQPRTIIGGQSNQSVEQFEWSKSSHALTGLTTTTRADGTVMLSWNPQSVTGLLDGGSRGYQIEIYKGGTKIGISKKIEAPFFVAQEPVTSNDTAFPSTATDKPLTPDTNYSFAVAPLDANGKPGKVSTSSSFSVGIAAPVPTGAEVAGGSVTLAWDSVPGAVSYSVQYRPVGAAWVPVSNIGSTSISVTGLAAGPYDWQVRASDSEGHNSAWSSLQRVDVGASSNAITLTDPMVMPLNDRVLRWDADVPGASRYQVQIATNAALTTGLKQYETIASEFALPDALNATQQYYWRVRALAEPVGSGNALKVLATSESSTFSVRSTPGKARHRQARCGRQGDYGVVDGSDRLCGGHGSARLLLGAVPRESH</sequence>
<dbReference type="EMBL" id="BSUN01000001">
    <property type="protein sequence ID" value="GMA37690.1"/>
    <property type="molecule type" value="Genomic_DNA"/>
</dbReference>
<dbReference type="InterPro" id="IPR013783">
    <property type="entry name" value="Ig-like_fold"/>
</dbReference>
<keyword evidence="2" id="KW-0119">Carbohydrate metabolism</keyword>
<protein>
    <recommendedName>
        <fullName evidence="3">Fibronectin type-III domain-containing protein</fullName>
    </recommendedName>
</protein>
<dbReference type="Gene3D" id="2.60.40.10">
    <property type="entry name" value="Immunoglobulins"/>
    <property type="match status" value="5"/>
</dbReference>
<dbReference type="SMART" id="SM00060">
    <property type="entry name" value="FN3"/>
    <property type="match status" value="3"/>
</dbReference>
<name>A0ABQ6IIF4_9MICO</name>
<proteinExistence type="predicted"/>
<evidence type="ECO:0000313" key="5">
    <source>
        <dbReference type="Proteomes" id="UP001157125"/>
    </source>
</evidence>
<dbReference type="InterPro" id="IPR036116">
    <property type="entry name" value="FN3_sf"/>
</dbReference>
<comment type="caution">
    <text evidence="4">The sequence shown here is derived from an EMBL/GenBank/DDBJ whole genome shotgun (WGS) entry which is preliminary data.</text>
</comment>
<evidence type="ECO:0000259" key="3">
    <source>
        <dbReference type="PROSITE" id="PS50853"/>
    </source>
</evidence>
<dbReference type="SUPFAM" id="SSF49265">
    <property type="entry name" value="Fibronectin type III"/>
    <property type="match status" value="1"/>
</dbReference>
<dbReference type="RefSeq" id="WP_284329230.1">
    <property type="nucleotide sequence ID" value="NZ_BSUN01000001.1"/>
</dbReference>
<dbReference type="InterPro" id="IPR003961">
    <property type="entry name" value="FN3_dom"/>
</dbReference>
<evidence type="ECO:0000313" key="4">
    <source>
        <dbReference type="EMBL" id="GMA37690.1"/>
    </source>
</evidence>
<gene>
    <name evidence="4" type="ORF">GCM10025876_38940</name>
</gene>
<accession>A0ABQ6IIF4</accession>
<evidence type="ECO:0000256" key="2">
    <source>
        <dbReference type="ARBA" id="ARBA00023326"/>
    </source>
</evidence>
<dbReference type="Proteomes" id="UP001157125">
    <property type="component" value="Unassembled WGS sequence"/>
</dbReference>
<keyword evidence="1" id="KW-0326">Glycosidase</keyword>
<feature type="domain" description="Fibronectin type-III" evidence="3">
    <location>
        <begin position="358"/>
        <end position="469"/>
    </location>
</feature>
<keyword evidence="1" id="KW-0378">Hydrolase</keyword>
<organism evidence="4 5">
    <name type="scientific">Demequina litorisediminis</name>
    <dbReference type="NCBI Taxonomy" id="1849022"/>
    <lineage>
        <taxon>Bacteria</taxon>
        <taxon>Bacillati</taxon>
        <taxon>Actinomycetota</taxon>
        <taxon>Actinomycetes</taxon>
        <taxon>Micrococcales</taxon>
        <taxon>Demequinaceae</taxon>
        <taxon>Demequina</taxon>
    </lineage>
</organism>
<reference evidence="5" key="1">
    <citation type="journal article" date="2019" name="Int. J. Syst. Evol. Microbiol.">
        <title>The Global Catalogue of Microorganisms (GCM) 10K type strain sequencing project: providing services to taxonomists for standard genome sequencing and annotation.</title>
        <authorList>
            <consortium name="The Broad Institute Genomics Platform"/>
            <consortium name="The Broad Institute Genome Sequencing Center for Infectious Disease"/>
            <person name="Wu L."/>
            <person name="Ma J."/>
        </authorList>
    </citation>
    <scope>NUCLEOTIDE SEQUENCE [LARGE SCALE GENOMIC DNA]</scope>
    <source>
        <strain evidence="5">NBRC 112299</strain>
    </source>
</reference>
<dbReference type="CDD" id="cd00063">
    <property type="entry name" value="FN3"/>
    <property type="match status" value="1"/>
</dbReference>